<keyword evidence="5 7" id="KW-1133">Transmembrane helix</keyword>
<reference evidence="10 11" key="1">
    <citation type="journal article" date="2016" name="Nat. Commun.">
        <title>Thousands of microbial genomes shed light on interconnected biogeochemical processes in an aquifer system.</title>
        <authorList>
            <person name="Anantharaman K."/>
            <person name="Brown C.T."/>
            <person name="Hug L.A."/>
            <person name="Sharon I."/>
            <person name="Castelle C.J."/>
            <person name="Probst A.J."/>
            <person name="Thomas B.C."/>
            <person name="Singh A."/>
            <person name="Wilkins M.J."/>
            <person name="Karaoz U."/>
            <person name="Brodie E.L."/>
            <person name="Williams K.H."/>
            <person name="Hubbard S.S."/>
            <person name="Banfield J.F."/>
        </authorList>
    </citation>
    <scope>NUCLEOTIDE SEQUENCE [LARGE SCALE GENOMIC DNA]</scope>
</reference>
<sequence>MGFEHFIFKRYLWSPREDRSISVITGISIFGVALGVMTLIVVLSVMNGFERDLRAAIQGANAHLTVYRFGSKGIDQIEERMAKLASAKGVEAVSPFTSHQAMLMGTGKPQGSMIKGIDVTLEPQVTKMDFFIRTRLFESKRDNSLMQADPQQAQMARQILTDLAPSEKKWTDEEGQEHSSFLAGILIGSQLAKNLGVGIGEVVTLVSPEERITPMGEIPRAKRFRVEGFFESGIMGYDEILAFVDLKTAQKLYRMGDRVTGFALRLDDGERAPEVKKALSDDFPFPFALASWTEQNKNLFAVFKLEKIGLALILTLIILIAAFNIISSLVLLVIEKRKDIAILKAMGAQSGAIRRIFVYQGTVIGLTGTFLGILMGLLVCWAIASFDVIEIPAGVYVGNRIPMYIETWQVGLIAVVSLVICFSVTLIPSRKAASLDPVEGLKYE</sequence>
<comment type="similarity">
    <text evidence="2">Belongs to the ABC-4 integral membrane protein family. LolC/E subfamily.</text>
</comment>
<proteinExistence type="inferred from homology"/>
<evidence type="ECO:0000256" key="1">
    <source>
        <dbReference type="ARBA" id="ARBA00004651"/>
    </source>
</evidence>
<feature type="transmembrane region" description="Helical" evidence="7">
    <location>
        <begin position="308"/>
        <end position="335"/>
    </location>
</feature>
<dbReference type="PANTHER" id="PTHR30489:SF0">
    <property type="entry name" value="LIPOPROTEIN-RELEASING SYSTEM TRANSMEMBRANE PROTEIN LOLE"/>
    <property type="match status" value="1"/>
</dbReference>
<evidence type="ECO:0000256" key="6">
    <source>
        <dbReference type="ARBA" id="ARBA00023136"/>
    </source>
</evidence>
<accession>A0A1F6GG23</accession>
<feature type="domain" description="ABC3 transporter permease C-terminal" evidence="8">
    <location>
        <begin position="312"/>
        <end position="437"/>
    </location>
</feature>
<evidence type="ECO:0000313" key="10">
    <source>
        <dbReference type="EMBL" id="OGG97064.1"/>
    </source>
</evidence>
<feature type="domain" description="MacB-like periplasmic core" evidence="9">
    <location>
        <begin position="25"/>
        <end position="280"/>
    </location>
</feature>
<evidence type="ECO:0000256" key="3">
    <source>
        <dbReference type="ARBA" id="ARBA00022475"/>
    </source>
</evidence>
<protein>
    <recommendedName>
        <fullName evidence="12">ABC transporter permease</fullName>
    </recommendedName>
</protein>
<dbReference type="InterPro" id="IPR003838">
    <property type="entry name" value="ABC3_permease_C"/>
</dbReference>
<evidence type="ECO:0000313" key="11">
    <source>
        <dbReference type="Proteomes" id="UP000178449"/>
    </source>
</evidence>
<evidence type="ECO:0000259" key="9">
    <source>
        <dbReference type="Pfam" id="PF12704"/>
    </source>
</evidence>
<evidence type="ECO:0000256" key="7">
    <source>
        <dbReference type="SAM" id="Phobius"/>
    </source>
</evidence>
<gene>
    <name evidence="10" type="ORF">A2527_02540</name>
</gene>
<organism evidence="10 11">
    <name type="scientific">Candidatus Lambdaproteobacteria bacterium RIFOXYD2_FULL_50_16</name>
    <dbReference type="NCBI Taxonomy" id="1817772"/>
    <lineage>
        <taxon>Bacteria</taxon>
        <taxon>Pseudomonadati</taxon>
        <taxon>Pseudomonadota</taxon>
        <taxon>Candidatus Lambdaproteobacteria</taxon>
    </lineage>
</organism>
<dbReference type="GO" id="GO:0098797">
    <property type="term" value="C:plasma membrane protein complex"/>
    <property type="evidence" value="ECO:0007669"/>
    <property type="project" value="TreeGrafter"/>
</dbReference>
<keyword evidence="3" id="KW-1003">Cell membrane</keyword>
<dbReference type="Pfam" id="PF12704">
    <property type="entry name" value="MacB_PCD"/>
    <property type="match status" value="1"/>
</dbReference>
<dbReference type="InterPro" id="IPR051447">
    <property type="entry name" value="Lipoprotein-release_system"/>
</dbReference>
<keyword evidence="6 7" id="KW-0472">Membrane</keyword>
<dbReference type="GO" id="GO:0044874">
    <property type="term" value="P:lipoprotein localization to outer membrane"/>
    <property type="evidence" value="ECO:0007669"/>
    <property type="project" value="TreeGrafter"/>
</dbReference>
<evidence type="ECO:0000259" key="8">
    <source>
        <dbReference type="Pfam" id="PF02687"/>
    </source>
</evidence>
<evidence type="ECO:0000256" key="5">
    <source>
        <dbReference type="ARBA" id="ARBA00022989"/>
    </source>
</evidence>
<evidence type="ECO:0000256" key="4">
    <source>
        <dbReference type="ARBA" id="ARBA00022692"/>
    </source>
</evidence>
<evidence type="ECO:0000256" key="2">
    <source>
        <dbReference type="ARBA" id="ARBA00005236"/>
    </source>
</evidence>
<evidence type="ECO:0008006" key="12">
    <source>
        <dbReference type="Google" id="ProtNLM"/>
    </source>
</evidence>
<keyword evidence="4 7" id="KW-0812">Transmembrane</keyword>
<dbReference type="InterPro" id="IPR025857">
    <property type="entry name" value="MacB_PCD"/>
</dbReference>
<comment type="subcellular location">
    <subcellularLocation>
        <location evidence="1">Cell membrane</location>
        <topology evidence="1">Multi-pass membrane protein</topology>
    </subcellularLocation>
</comment>
<dbReference type="PANTHER" id="PTHR30489">
    <property type="entry name" value="LIPOPROTEIN-RELEASING SYSTEM TRANSMEMBRANE PROTEIN LOLE"/>
    <property type="match status" value="1"/>
</dbReference>
<comment type="caution">
    <text evidence="10">The sequence shown here is derived from an EMBL/GenBank/DDBJ whole genome shotgun (WGS) entry which is preliminary data.</text>
</comment>
<dbReference type="Proteomes" id="UP000178449">
    <property type="component" value="Unassembled WGS sequence"/>
</dbReference>
<dbReference type="STRING" id="1817772.A2527_02540"/>
<feature type="transmembrane region" description="Helical" evidence="7">
    <location>
        <begin position="404"/>
        <end position="427"/>
    </location>
</feature>
<dbReference type="EMBL" id="MFNE01000006">
    <property type="protein sequence ID" value="OGG97064.1"/>
    <property type="molecule type" value="Genomic_DNA"/>
</dbReference>
<name>A0A1F6GG23_9PROT</name>
<dbReference type="Pfam" id="PF02687">
    <property type="entry name" value="FtsX"/>
    <property type="match status" value="1"/>
</dbReference>
<feature type="transmembrane region" description="Helical" evidence="7">
    <location>
        <begin position="21"/>
        <end position="46"/>
    </location>
</feature>
<feature type="transmembrane region" description="Helical" evidence="7">
    <location>
        <begin position="356"/>
        <end position="384"/>
    </location>
</feature>
<dbReference type="AlphaFoldDB" id="A0A1F6GG23"/>